<evidence type="ECO:0000313" key="2">
    <source>
        <dbReference type="Proteomes" id="UP001163321"/>
    </source>
</evidence>
<organism evidence="1 2">
    <name type="scientific">Peronosclerospora sorghi</name>
    <dbReference type="NCBI Taxonomy" id="230839"/>
    <lineage>
        <taxon>Eukaryota</taxon>
        <taxon>Sar</taxon>
        <taxon>Stramenopiles</taxon>
        <taxon>Oomycota</taxon>
        <taxon>Peronosporomycetes</taxon>
        <taxon>Peronosporales</taxon>
        <taxon>Peronosporaceae</taxon>
        <taxon>Peronosclerospora</taxon>
    </lineage>
</organism>
<proteinExistence type="predicted"/>
<evidence type="ECO:0000313" key="1">
    <source>
        <dbReference type="EMBL" id="KAI9911447.1"/>
    </source>
</evidence>
<comment type="caution">
    <text evidence="1">The sequence shown here is derived from an EMBL/GenBank/DDBJ whole genome shotgun (WGS) entry which is preliminary data.</text>
</comment>
<sequence length="502" mass="57006">MRVRSLTLRRLEMKSIKLAQIDILRHLALLHNAQQLPDATLKVETKEGQGIDAIIQQQRLKHLCSCFGRVQGHFEWIVKRGACKEPNHVRVDKRVDEGLQRQHQAHHGTFRAFLDNLRERNETRNPIHARGHAREDTHEAVKVRIPEQIFRDTDGDNDLGHNEQDDRRGKKDAPRPVQEVVAPHDDRDENHAVREHLFEKHVIVAHAGPRRKGRDGTIKRNGRKENNLPPRLHGRGQRVVLFLPRFPHERDRGCNDQAKDTNGHVRLGRDRGRNRVRDQVGEDTNEEAKDRVRGHDRAAHAERLALRELNHARAHAHEGKHVANVGERSNGNDGHGHANISVALVESIGVSTQARDDQEAHDRDAQAHDQVAFATKAKDGVRIREQAKEKAKGRGNRRDAMRCLQHTAFELKIVHEHGFHEVIERHERKHGRERGGHESDAIHGEEVEDLAFPETPKDFGVIERLVAARLGHGALGVSNRGHGLGIAIVGGRGRLIRLEAHF</sequence>
<protein>
    <submittedName>
        <fullName evidence="1">Uncharacterized protein</fullName>
    </submittedName>
</protein>
<dbReference type="Proteomes" id="UP001163321">
    <property type="component" value="Chromosome 5"/>
</dbReference>
<dbReference type="EMBL" id="CM047584">
    <property type="protein sequence ID" value="KAI9911447.1"/>
    <property type="molecule type" value="Genomic_DNA"/>
</dbReference>
<keyword evidence="2" id="KW-1185">Reference proteome</keyword>
<gene>
    <name evidence="1" type="ORF">PsorP6_009769</name>
</gene>
<reference evidence="1 2" key="1">
    <citation type="journal article" date="2022" name="bioRxiv">
        <title>The genome of the oomycete Peronosclerospora sorghi, a cosmopolitan pathogen of maize and sorghum, is inflated with dispersed pseudogenes.</title>
        <authorList>
            <person name="Fletcher K."/>
            <person name="Martin F."/>
            <person name="Isakeit T."/>
            <person name="Cavanaugh K."/>
            <person name="Magill C."/>
            <person name="Michelmore R."/>
        </authorList>
    </citation>
    <scope>NUCLEOTIDE SEQUENCE [LARGE SCALE GENOMIC DNA]</scope>
    <source>
        <strain evidence="1">P6</strain>
    </source>
</reference>
<name>A0ACC0VYU8_9STRA</name>
<accession>A0ACC0VYU8</accession>